<sequence>MTHGPQKTLWVVAMDGAKALIYRNEGDADYPVLKPVEIEKQDVPPTREIVSDKPGRMFDGTGHRSAMDEGDAHQYEEAEFARDTVEFLNAHALKDDYGRLIIFAASRTLGVIRPEYHDALKERLIGEFDIDVVNEPVDALEKRVHKALESA</sequence>
<evidence type="ECO:0000313" key="3">
    <source>
        <dbReference type="Proteomes" id="UP001310692"/>
    </source>
</evidence>
<dbReference type="EMBL" id="JAZDRO010000003">
    <property type="protein sequence ID" value="MEE2566767.1"/>
    <property type="molecule type" value="Genomic_DNA"/>
</dbReference>
<name>A0ABU7LYY6_9PROT</name>
<gene>
    <name evidence="2" type="ORF">V0U35_08755</name>
</gene>
<feature type="region of interest" description="Disordered" evidence="1">
    <location>
        <begin position="44"/>
        <end position="71"/>
    </location>
</feature>
<organism evidence="2 3">
    <name type="scientific">Hyphobacterium marinum</name>
    <dbReference type="NCBI Taxonomy" id="3116574"/>
    <lineage>
        <taxon>Bacteria</taxon>
        <taxon>Pseudomonadati</taxon>
        <taxon>Pseudomonadota</taxon>
        <taxon>Alphaproteobacteria</taxon>
        <taxon>Maricaulales</taxon>
        <taxon>Maricaulaceae</taxon>
        <taxon>Hyphobacterium</taxon>
    </lineage>
</organism>
<evidence type="ECO:0000313" key="2">
    <source>
        <dbReference type="EMBL" id="MEE2566767.1"/>
    </source>
</evidence>
<dbReference type="Pfam" id="PF18856">
    <property type="entry name" value="baeRF_family12"/>
    <property type="match status" value="1"/>
</dbReference>
<protein>
    <submittedName>
        <fullName evidence="2">Host attachment family protein</fullName>
    </submittedName>
</protein>
<dbReference type="InterPro" id="IPR041374">
    <property type="entry name" value="BaeRF_family12"/>
</dbReference>
<dbReference type="Proteomes" id="UP001310692">
    <property type="component" value="Unassembled WGS sequence"/>
</dbReference>
<feature type="compositionally biased region" description="Basic and acidic residues" evidence="1">
    <location>
        <begin position="49"/>
        <end position="71"/>
    </location>
</feature>
<evidence type="ECO:0000256" key="1">
    <source>
        <dbReference type="SAM" id="MobiDB-lite"/>
    </source>
</evidence>
<reference evidence="2 3" key="1">
    <citation type="submission" date="2024-01" db="EMBL/GenBank/DDBJ databases">
        <title>Hyphobacterium bacterium isolated from marine sediment.</title>
        <authorList>
            <person name="Zhao S."/>
        </authorList>
    </citation>
    <scope>NUCLEOTIDE SEQUENCE [LARGE SCALE GENOMIC DNA]</scope>
    <source>
        <strain evidence="2 3">Y60-23</strain>
    </source>
</reference>
<keyword evidence="3" id="KW-1185">Reference proteome</keyword>
<accession>A0ABU7LYY6</accession>
<proteinExistence type="predicted"/>
<dbReference type="RefSeq" id="WP_330196317.1">
    <property type="nucleotide sequence ID" value="NZ_JAZDRO010000003.1"/>
</dbReference>
<comment type="caution">
    <text evidence="2">The sequence shown here is derived from an EMBL/GenBank/DDBJ whole genome shotgun (WGS) entry which is preliminary data.</text>
</comment>